<evidence type="ECO:0000256" key="2">
    <source>
        <dbReference type="ARBA" id="ARBA00005179"/>
    </source>
</evidence>
<evidence type="ECO:0000256" key="5">
    <source>
        <dbReference type="ARBA" id="ARBA00022723"/>
    </source>
</evidence>
<dbReference type="Gene3D" id="1.10.630.10">
    <property type="entry name" value="Cytochrome P450"/>
    <property type="match status" value="1"/>
</dbReference>
<keyword evidence="8 10" id="KW-0503">Monooxygenase</keyword>
<proteinExistence type="inferred from homology"/>
<keyword evidence="7 9" id="KW-0408">Iron</keyword>
<name>A0AA39KD46_ARMTA</name>
<dbReference type="EMBL" id="JAUEPS010000016">
    <property type="protein sequence ID" value="KAK0458976.1"/>
    <property type="molecule type" value="Genomic_DNA"/>
</dbReference>
<keyword evidence="6 10" id="KW-0560">Oxidoreductase</keyword>
<evidence type="ECO:0000256" key="6">
    <source>
        <dbReference type="ARBA" id="ARBA00023002"/>
    </source>
</evidence>
<evidence type="ECO:0000256" key="9">
    <source>
        <dbReference type="PIRSR" id="PIRSR602401-1"/>
    </source>
</evidence>
<accession>A0AA39KD46</accession>
<dbReference type="AlphaFoldDB" id="A0AA39KD46"/>
<dbReference type="GO" id="GO:0004497">
    <property type="term" value="F:monooxygenase activity"/>
    <property type="evidence" value="ECO:0007669"/>
    <property type="project" value="UniProtKB-KW"/>
</dbReference>
<protein>
    <submittedName>
        <fullName evidence="11">Cytochrome P450</fullName>
    </submittedName>
</protein>
<evidence type="ECO:0000313" key="12">
    <source>
        <dbReference type="Proteomes" id="UP001175211"/>
    </source>
</evidence>
<dbReference type="InterPro" id="IPR002401">
    <property type="entry name" value="Cyt_P450_E_grp-I"/>
</dbReference>
<dbReference type="InterPro" id="IPR001128">
    <property type="entry name" value="Cyt_P450"/>
</dbReference>
<dbReference type="PANTHER" id="PTHR46300">
    <property type="entry name" value="P450, PUTATIVE (EUROFUNG)-RELATED-RELATED"/>
    <property type="match status" value="1"/>
</dbReference>
<comment type="similarity">
    <text evidence="3 10">Belongs to the cytochrome P450 family.</text>
</comment>
<keyword evidence="4 9" id="KW-0349">Heme</keyword>
<evidence type="ECO:0000256" key="10">
    <source>
        <dbReference type="RuleBase" id="RU000461"/>
    </source>
</evidence>
<dbReference type="RefSeq" id="XP_060331226.1">
    <property type="nucleotide sequence ID" value="XM_060480211.1"/>
</dbReference>
<reference evidence="11" key="1">
    <citation type="submission" date="2023-06" db="EMBL/GenBank/DDBJ databases">
        <authorList>
            <consortium name="Lawrence Berkeley National Laboratory"/>
            <person name="Ahrendt S."/>
            <person name="Sahu N."/>
            <person name="Indic B."/>
            <person name="Wong-Bajracharya J."/>
            <person name="Merenyi Z."/>
            <person name="Ke H.-M."/>
            <person name="Monk M."/>
            <person name="Kocsube S."/>
            <person name="Drula E."/>
            <person name="Lipzen A."/>
            <person name="Balint B."/>
            <person name="Henrissat B."/>
            <person name="Andreopoulos B."/>
            <person name="Martin F.M."/>
            <person name="Harder C.B."/>
            <person name="Rigling D."/>
            <person name="Ford K.L."/>
            <person name="Foster G.D."/>
            <person name="Pangilinan J."/>
            <person name="Papanicolaou A."/>
            <person name="Barry K."/>
            <person name="LaButti K."/>
            <person name="Viragh M."/>
            <person name="Koriabine M."/>
            <person name="Yan M."/>
            <person name="Riley R."/>
            <person name="Champramary S."/>
            <person name="Plett K.L."/>
            <person name="Tsai I.J."/>
            <person name="Slot J."/>
            <person name="Sipos G."/>
            <person name="Plett J."/>
            <person name="Nagy L.G."/>
            <person name="Grigoriev I.V."/>
        </authorList>
    </citation>
    <scope>NUCLEOTIDE SEQUENCE</scope>
    <source>
        <strain evidence="11">CCBAS 213</strain>
    </source>
</reference>
<comment type="caution">
    <text evidence="11">The sequence shown here is derived from an EMBL/GenBank/DDBJ whole genome shotgun (WGS) entry which is preliminary data.</text>
</comment>
<dbReference type="GeneID" id="85363759"/>
<dbReference type="GO" id="GO:0020037">
    <property type="term" value="F:heme binding"/>
    <property type="evidence" value="ECO:0007669"/>
    <property type="project" value="InterPro"/>
</dbReference>
<keyword evidence="12" id="KW-1185">Reference proteome</keyword>
<evidence type="ECO:0000256" key="7">
    <source>
        <dbReference type="ARBA" id="ARBA00023004"/>
    </source>
</evidence>
<dbReference type="Pfam" id="PF00067">
    <property type="entry name" value="p450"/>
    <property type="match status" value="2"/>
</dbReference>
<dbReference type="SUPFAM" id="SSF48264">
    <property type="entry name" value="Cytochrome P450"/>
    <property type="match status" value="1"/>
</dbReference>
<keyword evidence="5 9" id="KW-0479">Metal-binding</keyword>
<evidence type="ECO:0000256" key="1">
    <source>
        <dbReference type="ARBA" id="ARBA00001971"/>
    </source>
</evidence>
<evidence type="ECO:0000256" key="8">
    <source>
        <dbReference type="ARBA" id="ARBA00023033"/>
    </source>
</evidence>
<dbReference type="Proteomes" id="UP001175211">
    <property type="component" value="Unassembled WGS sequence"/>
</dbReference>
<evidence type="ECO:0000313" key="11">
    <source>
        <dbReference type="EMBL" id="KAK0458976.1"/>
    </source>
</evidence>
<dbReference type="InterPro" id="IPR017972">
    <property type="entry name" value="Cyt_P450_CS"/>
</dbReference>
<dbReference type="InterPro" id="IPR036396">
    <property type="entry name" value="Cyt_P450_sf"/>
</dbReference>
<evidence type="ECO:0000256" key="3">
    <source>
        <dbReference type="ARBA" id="ARBA00010617"/>
    </source>
</evidence>
<organism evidence="11 12">
    <name type="scientific">Armillaria tabescens</name>
    <name type="common">Ringless honey mushroom</name>
    <name type="synonym">Agaricus tabescens</name>
    <dbReference type="NCBI Taxonomy" id="1929756"/>
    <lineage>
        <taxon>Eukaryota</taxon>
        <taxon>Fungi</taxon>
        <taxon>Dikarya</taxon>
        <taxon>Basidiomycota</taxon>
        <taxon>Agaricomycotina</taxon>
        <taxon>Agaricomycetes</taxon>
        <taxon>Agaricomycetidae</taxon>
        <taxon>Agaricales</taxon>
        <taxon>Marasmiineae</taxon>
        <taxon>Physalacriaceae</taxon>
        <taxon>Desarmillaria</taxon>
    </lineage>
</organism>
<dbReference type="InterPro" id="IPR050364">
    <property type="entry name" value="Cytochrome_P450_fung"/>
</dbReference>
<dbReference type="CDD" id="cd11065">
    <property type="entry name" value="CYP64-like"/>
    <property type="match status" value="1"/>
</dbReference>
<gene>
    <name evidence="11" type="ORF">EV420DRAFT_1747899</name>
</gene>
<dbReference type="GO" id="GO:0005506">
    <property type="term" value="F:iron ion binding"/>
    <property type="evidence" value="ECO:0007669"/>
    <property type="project" value="InterPro"/>
</dbReference>
<comment type="cofactor">
    <cofactor evidence="1 9">
        <name>heme</name>
        <dbReference type="ChEBI" id="CHEBI:30413"/>
    </cofactor>
</comment>
<feature type="binding site" description="axial binding residue" evidence="9">
    <location>
        <position position="424"/>
    </location>
    <ligand>
        <name>heme</name>
        <dbReference type="ChEBI" id="CHEBI:30413"/>
    </ligand>
    <ligandPart>
        <name>Fe</name>
        <dbReference type="ChEBI" id="CHEBI:18248"/>
    </ligandPart>
</feature>
<dbReference type="GO" id="GO:0016705">
    <property type="term" value="F:oxidoreductase activity, acting on paired donors, with incorporation or reduction of molecular oxygen"/>
    <property type="evidence" value="ECO:0007669"/>
    <property type="project" value="InterPro"/>
</dbReference>
<dbReference type="PRINTS" id="PR00463">
    <property type="entry name" value="EP450I"/>
</dbReference>
<evidence type="ECO:0000256" key="4">
    <source>
        <dbReference type="ARBA" id="ARBA00022617"/>
    </source>
</evidence>
<dbReference type="PANTHER" id="PTHR46300:SF7">
    <property type="entry name" value="P450, PUTATIVE (EUROFUNG)-RELATED"/>
    <property type="match status" value="1"/>
</dbReference>
<comment type="pathway">
    <text evidence="2">Secondary metabolite biosynthesis.</text>
</comment>
<dbReference type="PROSITE" id="PS00086">
    <property type="entry name" value="CYTOCHROME_P450"/>
    <property type="match status" value="1"/>
</dbReference>
<sequence>MLLSFPCIIFAGLLVILIRRLLRVKSFSSLPLPPGPRSLPILGNVTVMPSSHEWLTYDKWAKIYGYLGDIIHLSVFGQSLIILSSLETARNLLDRQSSISSDRPRFVMISDLMGWDWAVQFMSTGPRFRNYRRTVQQCLQSQSFSAYLPTVEKGSRRLLKSLLDDPSNFQAHIKHHSGGMMMSILYGEQEGALRDQYVSKADAAIDGLVEAGNVGKFYVDFLPLLRYVPPWVPGAGFQTQASLWRQQARDMIEIPFKNTKECYESGTVAPSVTKTLIEQQLLTAARITDPELIMGAAGVLMVLYPDAQKRAQAEIDAVVGRDRLPEFSDRAFLPFFECILSEVLRWNPAVPLGVPHRVSEDTELNGYHIPAGATVLVNQWAILHDETRYPEPLKFCPERFMPPPDEPMPLNPRDASFGFGRRICPGRYFADSLLWMIMVRIVAAFELDKQRDANGEIVEVKGEYLSGLVTRPAPFPCRITPRLKQLVEELEAFH</sequence>